<evidence type="ECO:0000313" key="1">
    <source>
        <dbReference type="EMBL" id="BCM25711.1"/>
    </source>
</evidence>
<accession>A0A8D5GCF1</accession>
<protein>
    <recommendedName>
        <fullName evidence="3">Lipoprotein</fullName>
    </recommendedName>
</protein>
<name>A0A8D5GCF1_9PROT</name>
<keyword evidence="2" id="KW-1185">Reference proteome</keyword>
<dbReference type="PROSITE" id="PS51257">
    <property type="entry name" value="PROKAR_LIPOPROTEIN"/>
    <property type="match status" value="1"/>
</dbReference>
<dbReference type="KEGG" id="mpau:ZMTM_19700"/>
<evidence type="ECO:0000313" key="2">
    <source>
        <dbReference type="Proteomes" id="UP000826722"/>
    </source>
</evidence>
<organism evidence="1 2">
    <name type="scientific">Methyloradius palustris</name>
    <dbReference type="NCBI Taxonomy" id="2778876"/>
    <lineage>
        <taxon>Bacteria</taxon>
        <taxon>Pseudomonadati</taxon>
        <taxon>Pseudomonadota</taxon>
        <taxon>Betaproteobacteria</taxon>
        <taxon>Nitrosomonadales</taxon>
        <taxon>Methylophilaceae</taxon>
        <taxon>Methyloradius</taxon>
    </lineage>
</organism>
<dbReference type="Proteomes" id="UP000826722">
    <property type="component" value="Chromosome"/>
</dbReference>
<dbReference type="RefSeq" id="WP_221763773.1">
    <property type="nucleotide sequence ID" value="NZ_AP024110.1"/>
</dbReference>
<reference evidence="1" key="1">
    <citation type="journal article" date="2021" name="Arch. Microbiol.">
        <title>Methyloradius palustris gen. nov., sp. nov., a methanol-oxidizing bacterium isolated from snow.</title>
        <authorList>
            <person name="Miyadera T."/>
            <person name="Kojima H."/>
            <person name="Fukui M."/>
        </authorList>
    </citation>
    <scope>NUCLEOTIDE SEQUENCE</scope>
    <source>
        <strain evidence="1">Zm11</strain>
    </source>
</reference>
<dbReference type="AlphaFoldDB" id="A0A8D5GCF1"/>
<dbReference type="EMBL" id="AP024110">
    <property type="protein sequence ID" value="BCM25711.1"/>
    <property type="molecule type" value="Genomic_DNA"/>
</dbReference>
<evidence type="ECO:0008006" key="3">
    <source>
        <dbReference type="Google" id="ProtNLM"/>
    </source>
</evidence>
<sequence length="177" mass="19459">MKKNNNLMLYLIALYLLFTLVGCTTFPTEAPTFNADSIANLGIKSAEIKAQEKALFGVTSLDSTVADLRPSYVIQTGDALYFVTWNEGLKQYKKELSLPLGRINSVALVRYGTFGHIRQVHITTDSELVVMSFTVGENEIAEKAFSTLADAGVKVSEKSQFVRGANDSLVIPLFISR</sequence>
<gene>
    <name evidence="1" type="ORF">ZMTM_19700</name>
</gene>
<proteinExistence type="predicted"/>